<accession>A0A251RP10</accession>
<dbReference type="InParanoid" id="A0A251RP10"/>
<sequence>MRVLHGKNLNISGRLSGFWLLVYNSCTGSLQCIGMTNMELIVCPQIMRIMMTEENNTISNSFLLDDDSRLQNGHRARHAGRTDIPIAEGSHVSYVLVKKSSRSCQAFWSQKLRLFFINMKMNLMLFKVLRCPAPILSAVGDFLDGLEAS</sequence>
<dbReference type="AlphaFoldDB" id="A0A251RP10"/>
<evidence type="ECO:0000313" key="1">
    <source>
        <dbReference type="EMBL" id="OTF85980.1"/>
    </source>
</evidence>
<protein>
    <submittedName>
        <fullName evidence="1">Uncharacterized protein</fullName>
    </submittedName>
</protein>
<proteinExistence type="predicted"/>
<organism evidence="1 2">
    <name type="scientific">Helianthus annuus</name>
    <name type="common">Common sunflower</name>
    <dbReference type="NCBI Taxonomy" id="4232"/>
    <lineage>
        <taxon>Eukaryota</taxon>
        <taxon>Viridiplantae</taxon>
        <taxon>Streptophyta</taxon>
        <taxon>Embryophyta</taxon>
        <taxon>Tracheophyta</taxon>
        <taxon>Spermatophyta</taxon>
        <taxon>Magnoliopsida</taxon>
        <taxon>eudicotyledons</taxon>
        <taxon>Gunneridae</taxon>
        <taxon>Pentapetalae</taxon>
        <taxon>asterids</taxon>
        <taxon>campanulids</taxon>
        <taxon>Asterales</taxon>
        <taxon>Asteraceae</taxon>
        <taxon>Asteroideae</taxon>
        <taxon>Heliantheae alliance</taxon>
        <taxon>Heliantheae</taxon>
        <taxon>Helianthus</taxon>
    </lineage>
</organism>
<evidence type="ECO:0000313" key="2">
    <source>
        <dbReference type="Proteomes" id="UP000215914"/>
    </source>
</evidence>
<keyword evidence="2" id="KW-1185">Reference proteome</keyword>
<dbReference type="Proteomes" id="UP000215914">
    <property type="component" value="Chromosome 17"/>
</dbReference>
<name>A0A251RP10_HELAN</name>
<gene>
    <name evidence="1" type="ORF">HannXRQ_Chr17g0545771</name>
</gene>
<reference evidence="2" key="1">
    <citation type="journal article" date="2017" name="Nature">
        <title>The sunflower genome provides insights into oil metabolism, flowering and Asterid evolution.</title>
        <authorList>
            <person name="Badouin H."/>
            <person name="Gouzy J."/>
            <person name="Grassa C.J."/>
            <person name="Murat F."/>
            <person name="Staton S.E."/>
            <person name="Cottret L."/>
            <person name="Lelandais-Briere C."/>
            <person name="Owens G.L."/>
            <person name="Carrere S."/>
            <person name="Mayjonade B."/>
            <person name="Legrand L."/>
            <person name="Gill N."/>
            <person name="Kane N.C."/>
            <person name="Bowers J.E."/>
            <person name="Hubner S."/>
            <person name="Bellec A."/>
            <person name="Berard A."/>
            <person name="Berges H."/>
            <person name="Blanchet N."/>
            <person name="Boniface M.C."/>
            <person name="Brunel D."/>
            <person name="Catrice O."/>
            <person name="Chaidir N."/>
            <person name="Claudel C."/>
            <person name="Donnadieu C."/>
            <person name="Faraut T."/>
            <person name="Fievet G."/>
            <person name="Helmstetter N."/>
            <person name="King M."/>
            <person name="Knapp S.J."/>
            <person name="Lai Z."/>
            <person name="Le Paslier M.C."/>
            <person name="Lippi Y."/>
            <person name="Lorenzon L."/>
            <person name="Mandel J.R."/>
            <person name="Marage G."/>
            <person name="Marchand G."/>
            <person name="Marquand E."/>
            <person name="Bret-Mestries E."/>
            <person name="Morien E."/>
            <person name="Nambeesan S."/>
            <person name="Nguyen T."/>
            <person name="Pegot-Espagnet P."/>
            <person name="Pouilly N."/>
            <person name="Raftis F."/>
            <person name="Sallet E."/>
            <person name="Schiex T."/>
            <person name="Thomas J."/>
            <person name="Vandecasteele C."/>
            <person name="Vares D."/>
            <person name="Vear F."/>
            <person name="Vautrin S."/>
            <person name="Crespi M."/>
            <person name="Mangin B."/>
            <person name="Burke J.M."/>
            <person name="Salse J."/>
            <person name="Munos S."/>
            <person name="Vincourt P."/>
            <person name="Rieseberg L.H."/>
            <person name="Langlade N.B."/>
        </authorList>
    </citation>
    <scope>NUCLEOTIDE SEQUENCE [LARGE SCALE GENOMIC DNA]</scope>
    <source>
        <strain evidence="2">cv. SF193</strain>
    </source>
</reference>
<dbReference type="EMBL" id="CM007906">
    <property type="protein sequence ID" value="OTF85980.1"/>
    <property type="molecule type" value="Genomic_DNA"/>
</dbReference>